<dbReference type="PANTHER" id="PTHR12526:SF630">
    <property type="entry name" value="GLYCOSYLTRANSFERASE"/>
    <property type="match status" value="1"/>
</dbReference>
<organism evidence="1 2">
    <name type="scientific">Marinobacter adhaerens</name>
    <dbReference type="NCBI Taxonomy" id="1033846"/>
    <lineage>
        <taxon>Bacteria</taxon>
        <taxon>Pseudomonadati</taxon>
        <taxon>Pseudomonadota</taxon>
        <taxon>Gammaproteobacteria</taxon>
        <taxon>Pseudomonadales</taxon>
        <taxon>Marinobacteraceae</taxon>
        <taxon>Marinobacter</taxon>
    </lineage>
</organism>
<evidence type="ECO:0000313" key="2">
    <source>
        <dbReference type="Proteomes" id="UP000263489"/>
    </source>
</evidence>
<feature type="non-terminal residue" evidence="1">
    <location>
        <position position="1"/>
    </location>
</feature>
<dbReference type="Gene3D" id="3.40.50.2000">
    <property type="entry name" value="Glycogen Phosphorylase B"/>
    <property type="match status" value="1"/>
</dbReference>
<keyword evidence="1" id="KW-0808">Transferase</keyword>
<evidence type="ECO:0000313" key="1">
    <source>
        <dbReference type="EMBL" id="HBC34092.1"/>
    </source>
</evidence>
<proteinExistence type="predicted"/>
<dbReference type="AlphaFoldDB" id="A0A352IRK9"/>
<comment type="caution">
    <text evidence="1">The sequence shown here is derived from an EMBL/GenBank/DDBJ whole genome shotgun (WGS) entry which is preliminary data.</text>
</comment>
<feature type="non-terminal residue" evidence="1">
    <location>
        <position position="172"/>
    </location>
</feature>
<dbReference type="PANTHER" id="PTHR12526">
    <property type="entry name" value="GLYCOSYLTRANSFERASE"/>
    <property type="match status" value="1"/>
</dbReference>
<dbReference type="EMBL" id="DNNA01000115">
    <property type="protein sequence ID" value="HBC34092.1"/>
    <property type="molecule type" value="Genomic_DNA"/>
</dbReference>
<protein>
    <submittedName>
        <fullName evidence="1">Glycosyl transferase family 1</fullName>
    </submittedName>
</protein>
<dbReference type="Pfam" id="PF13692">
    <property type="entry name" value="Glyco_trans_1_4"/>
    <property type="match status" value="1"/>
</dbReference>
<dbReference type="Proteomes" id="UP000263489">
    <property type="component" value="Unassembled WGS sequence"/>
</dbReference>
<dbReference type="GO" id="GO:0016740">
    <property type="term" value="F:transferase activity"/>
    <property type="evidence" value="ECO:0007669"/>
    <property type="project" value="UniProtKB-KW"/>
</dbReference>
<name>A0A352IRK9_9GAMM</name>
<reference evidence="1 2" key="1">
    <citation type="journal article" date="2018" name="Nat. Biotechnol.">
        <title>A standardized bacterial taxonomy based on genome phylogeny substantially revises the tree of life.</title>
        <authorList>
            <person name="Parks D.H."/>
            <person name="Chuvochina M."/>
            <person name="Waite D.W."/>
            <person name="Rinke C."/>
            <person name="Skarshewski A."/>
            <person name="Chaumeil P.A."/>
            <person name="Hugenholtz P."/>
        </authorList>
    </citation>
    <scope>NUCLEOTIDE SEQUENCE [LARGE SCALE GENOMIC DNA]</scope>
    <source>
        <strain evidence="1">UBA9380</strain>
    </source>
</reference>
<sequence length="172" mass="18337">YSAARISVIYNGYPAPGGDLSPLPPEKRPGVLSGLGLPGRGRFVVLVANLREIKRIADAIRAMARVSEPVPDSHLVLIGAGDQEPYRLLAESLGVSDRVHFLGVRSDVRDILRAMDAGLLCSESEGYSNAIVEYMQARLPVIASDVGGNSEAVEHGVTGYLFPRGDITRLAA</sequence>
<gene>
    <name evidence="1" type="ORF">DC045_07200</name>
</gene>
<dbReference type="SUPFAM" id="SSF53756">
    <property type="entry name" value="UDP-Glycosyltransferase/glycogen phosphorylase"/>
    <property type="match status" value="1"/>
</dbReference>
<accession>A0A352IRK9</accession>